<sequence length="217" mass="25450">MEENSERTGNKANNVKDECASTSHKFTRDEINAVLLESSSSLNKNIQSIIEDHSGNYCSISDIHNSTYKDVLSVIFDVIFDTPNYKKQVSLIDSILDSSPCFFHALLFHFTIEHFKGIPTDRKDKFYYLIKRTFNRVPLEYLLEIKDWDVAEYIWSMVENKNELEDWDDHRFIRYVISCKPFILKSIKIKLDRNIVRGCLDEPMSSQAREALYRLSE</sequence>
<organism evidence="1 2">
    <name type="scientific">Vittaforma corneae (strain ATCC 50505)</name>
    <name type="common">Microsporidian parasite</name>
    <name type="synonym">Nosema corneum</name>
    <dbReference type="NCBI Taxonomy" id="993615"/>
    <lineage>
        <taxon>Eukaryota</taxon>
        <taxon>Fungi</taxon>
        <taxon>Fungi incertae sedis</taxon>
        <taxon>Microsporidia</taxon>
        <taxon>Nosematidae</taxon>
        <taxon>Vittaforma</taxon>
    </lineage>
</organism>
<dbReference type="GeneID" id="19881105"/>
<dbReference type="VEuPathDB" id="MicrosporidiaDB:VICG_00387"/>
<accession>L2GQ78</accession>
<dbReference type="EMBL" id="JH370131">
    <property type="protein sequence ID" value="ELA42635.1"/>
    <property type="molecule type" value="Genomic_DNA"/>
</dbReference>
<dbReference type="RefSeq" id="XP_007603840.1">
    <property type="nucleotide sequence ID" value="XM_007603778.1"/>
</dbReference>
<dbReference type="HOGENOM" id="CLU_1273127_0_0_1"/>
<dbReference type="InParanoid" id="L2GQ78"/>
<dbReference type="Proteomes" id="UP000011082">
    <property type="component" value="Unassembled WGS sequence"/>
</dbReference>
<reference evidence="2" key="1">
    <citation type="submission" date="2011-05" db="EMBL/GenBank/DDBJ databases">
        <title>The genome sequence of Vittaforma corneae strain ATCC 50505.</title>
        <authorList>
            <consortium name="The Broad Institute Genome Sequencing Platform"/>
            <person name="Cuomo C."/>
            <person name="Didier E."/>
            <person name="Bowers L."/>
            <person name="Young S.K."/>
            <person name="Zeng Q."/>
            <person name="Gargeya S."/>
            <person name="Fitzgerald M."/>
            <person name="Haas B."/>
            <person name="Abouelleil A."/>
            <person name="Alvarado L."/>
            <person name="Arachchi H.M."/>
            <person name="Berlin A."/>
            <person name="Chapman S.B."/>
            <person name="Gearin G."/>
            <person name="Goldberg J."/>
            <person name="Griggs A."/>
            <person name="Gujja S."/>
            <person name="Hansen M."/>
            <person name="Heiman D."/>
            <person name="Howarth C."/>
            <person name="Larimer J."/>
            <person name="Lui A."/>
            <person name="MacDonald P.J.P."/>
            <person name="McCowen C."/>
            <person name="Montmayeur A."/>
            <person name="Murphy C."/>
            <person name="Neiman D."/>
            <person name="Pearson M."/>
            <person name="Priest M."/>
            <person name="Roberts A."/>
            <person name="Saif S."/>
            <person name="Shea T."/>
            <person name="Sisk P."/>
            <person name="Stolte C."/>
            <person name="Sykes S."/>
            <person name="Wortman J."/>
            <person name="Nusbaum C."/>
            <person name="Birren B."/>
        </authorList>
    </citation>
    <scope>NUCLEOTIDE SEQUENCE [LARGE SCALE GENOMIC DNA]</scope>
    <source>
        <strain evidence="2">ATCC 50505</strain>
    </source>
</reference>
<protein>
    <submittedName>
        <fullName evidence="1">Uncharacterized protein</fullName>
    </submittedName>
</protein>
<name>L2GQ78_VITCO</name>
<gene>
    <name evidence="1" type="ORF">VICG_00387</name>
</gene>
<dbReference type="OrthoDB" id="2194838at2759"/>
<evidence type="ECO:0000313" key="2">
    <source>
        <dbReference type="Proteomes" id="UP000011082"/>
    </source>
</evidence>
<dbReference type="AlphaFoldDB" id="L2GQ78"/>
<evidence type="ECO:0000313" key="1">
    <source>
        <dbReference type="EMBL" id="ELA42635.1"/>
    </source>
</evidence>
<proteinExistence type="predicted"/>
<keyword evidence="2" id="KW-1185">Reference proteome</keyword>